<dbReference type="GO" id="GO:0071949">
    <property type="term" value="F:FAD binding"/>
    <property type="evidence" value="ECO:0007669"/>
    <property type="project" value="InterPro"/>
</dbReference>
<accession>A0A929B9K6</accession>
<evidence type="ECO:0000256" key="1">
    <source>
        <dbReference type="ARBA" id="ARBA00022630"/>
    </source>
</evidence>
<dbReference type="InterPro" id="IPR016166">
    <property type="entry name" value="FAD-bd_PCMH"/>
</dbReference>
<proteinExistence type="predicted"/>
<dbReference type="InterPro" id="IPR036318">
    <property type="entry name" value="FAD-bd_PCMH-like_sf"/>
</dbReference>
<keyword evidence="1" id="KW-0285">Flavoprotein</keyword>
<name>A0A929B9K6_9PSEU</name>
<dbReference type="InterPro" id="IPR016164">
    <property type="entry name" value="FAD-linked_Oxase-like_C"/>
</dbReference>
<dbReference type="AlphaFoldDB" id="A0A929B9K6"/>
<dbReference type="SUPFAM" id="SSF56176">
    <property type="entry name" value="FAD-binding/transporter-associated domain-like"/>
    <property type="match status" value="1"/>
</dbReference>
<comment type="caution">
    <text evidence="5">The sequence shown here is derived from an EMBL/GenBank/DDBJ whole genome shotgun (WGS) entry which is preliminary data.</text>
</comment>
<keyword evidence="6" id="KW-1185">Reference proteome</keyword>
<dbReference type="PANTHER" id="PTHR11748:SF103">
    <property type="entry name" value="GLYCOLATE OXIDASE SUBUNIT GLCE"/>
    <property type="match status" value="1"/>
</dbReference>
<protein>
    <submittedName>
        <fullName evidence="5">FAD-binding oxidoreductase</fullName>
    </submittedName>
</protein>
<dbReference type="InterPro" id="IPR006094">
    <property type="entry name" value="Oxid_FAD_bind_N"/>
</dbReference>
<dbReference type="InterPro" id="IPR016169">
    <property type="entry name" value="FAD-bd_PCMH_sub2"/>
</dbReference>
<gene>
    <name evidence="5" type="ORF">IQ251_15200</name>
</gene>
<dbReference type="RefSeq" id="WP_193929243.1">
    <property type="nucleotide sequence ID" value="NZ_JADEYC010000025.1"/>
</dbReference>
<dbReference type="EMBL" id="JADEYC010000025">
    <property type="protein sequence ID" value="MBE9375797.1"/>
    <property type="molecule type" value="Genomic_DNA"/>
</dbReference>
<dbReference type="Gene3D" id="3.30.465.10">
    <property type="match status" value="1"/>
</dbReference>
<organism evidence="5 6">
    <name type="scientific">Saccharopolyspora montiporae</name>
    <dbReference type="NCBI Taxonomy" id="2781240"/>
    <lineage>
        <taxon>Bacteria</taxon>
        <taxon>Bacillati</taxon>
        <taxon>Actinomycetota</taxon>
        <taxon>Actinomycetes</taxon>
        <taxon>Pseudonocardiales</taxon>
        <taxon>Pseudonocardiaceae</taxon>
        <taxon>Saccharopolyspora</taxon>
    </lineage>
</organism>
<dbReference type="PANTHER" id="PTHR11748">
    <property type="entry name" value="D-LACTATE DEHYDROGENASE"/>
    <property type="match status" value="1"/>
</dbReference>
<dbReference type="PROSITE" id="PS51387">
    <property type="entry name" value="FAD_PCMH"/>
    <property type="match status" value="1"/>
</dbReference>
<dbReference type="GO" id="GO:0003824">
    <property type="term" value="F:catalytic activity"/>
    <property type="evidence" value="ECO:0007669"/>
    <property type="project" value="InterPro"/>
</dbReference>
<keyword evidence="2" id="KW-0274">FAD</keyword>
<dbReference type="SUPFAM" id="SSF55103">
    <property type="entry name" value="FAD-linked oxidases, C-terminal domain"/>
    <property type="match status" value="1"/>
</dbReference>
<sequence length="415" mass="42539">MVSTTHDAAGEALTSALGTAHVRPADPGTSAAGRTPRWIVTASSTEQISTALRLCGEHGLAVVPKGSGSKLDWGARPTGADVLLDTSANTGVREHAAGDLVVHARAGTPLSEVNASTRVAGQQLAIDHPLPGATLGGIVATAAGGPCRHLFGGVRDLLIGITAVLADGTVATSGGKVVKNVAGYDLGKLYTGSWGTLGVITETIFRLHPLAEEHRWVSITCPDPADAATAAEAVRRSQAMPTAVEIDRPAPGAPAEVCAQLEGRADATGSRAQHLADRLGGRVLDAAPPWWAAYPFDPATGIGIRVGFAPARVDRLLRLAEESPVPPAVRGAAGLGVLHLGLPGDAPAEHVAELLTQLRADCDYAAIERAPAAVHALADPFGDGSAGLRALLRRTKDQFDPQHNLAPGRHVGGTR</sequence>
<evidence type="ECO:0000256" key="3">
    <source>
        <dbReference type="SAM" id="MobiDB-lite"/>
    </source>
</evidence>
<evidence type="ECO:0000313" key="6">
    <source>
        <dbReference type="Proteomes" id="UP000598360"/>
    </source>
</evidence>
<feature type="region of interest" description="Disordered" evidence="3">
    <location>
        <begin position="15"/>
        <end position="35"/>
    </location>
</feature>
<evidence type="ECO:0000259" key="4">
    <source>
        <dbReference type="PROSITE" id="PS51387"/>
    </source>
</evidence>
<feature type="domain" description="FAD-binding PCMH-type" evidence="4">
    <location>
        <begin position="31"/>
        <end position="210"/>
    </location>
</feature>
<reference evidence="5" key="1">
    <citation type="submission" date="2020-10" db="EMBL/GenBank/DDBJ databases">
        <title>Diversity and distribution of actinomycetes associated with coral in the coast of Hainan.</title>
        <authorList>
            <person name="Li F."/>
        </authorList>
    </citation>
    <scope>NUCLEOTIDE SEQUENCE</scope>
    <source>
        <strain evidence="5">HNM0983</strain>
    </source>
</reference>
<dbReference type="Proteomes" id="UP000598360">
    <property type="component" value="Unassembled WGS sequence"/>
</dbReference>
<evidence type="ECO:0000256" key="2">
    <source>
        <dbReference type="ARBA" id="ARBA00022827"/>
    </source>
</evidence>
<dbReference type="Pfam" id="PF01565">
    <property type="entry name" value="FAD_binding_4"/>
    <property type="match status" value="1"/>
</dbReference>
<evidence type="ECO:0000313" key="5">
    <source>
        <dbReference type="EMBL" id="MBE9375797.1"/>
    </source>
</evidence>